<organism evidence="2 3">
    <name type="scientific">Trifolium medium</name>
    <dbReference type="NCBI Taxonomy" id="97028"/>
    <lineage>
        <taxon>Eukaryota</taxon>
        <taxon>Viridiplantae</taxon>
        <taxon>Streptophyta</taxon>
        <taxon>Embryophyta</taxon>
        <taxon>Tracheophyta</taxon>
        <taxon>Spermatophyta</taxon>
        <taxon>Magnoliopsida</taxon>
        <taxon>eudicotyledons</taxon>
        <taxon>Gunneridae</taxon>
        <taxon>Pentapetalae</taxon>
        <taxon>rosids</taxon>
        <taxon>fabids</taxon>
        <taxon>Fabales</taxon>
        <taxon>Fabaceae</taxon>
        <taxon>Papilionoideae</taxon>
        <taxon>50 kb inversion clade</taxon>
        <taxon>NPAAA clade</taxon>
        <taxon>Hologalegina</taxon>
        <taxon>IRL clade</taxon>
        <taxon>Trifolieae</taxon>
        <taxon>Trifolium</taxon>
    </lineage>
</organism>
<dbReference type="Proteomes" id="UP000265520">
    <property type="component" value="Unassembled WGS sequence"/>
</dbReference>
<comment type="caution">
    <text evidence="2">The sequence shown here is derived from an EMBL/GenBank/DDBJ whole genome shotgun (WGS) entry which is preliminary data.</text>
</comment>
<name>A0A392SL24_9FABA</name>
<evidence type="ECO:0000256" key="1">
    <source>
        <dbReference type="SAM" id="MobiDB-lite"/>
    </source>
</evidence>
<feature type="region of interest" description="Disordered" evidence="1">
    <location>
        <begin position="24"/>
        <end position="65"/>
    </location>
</feature>
<feature type="compositionally biased region" description="Polar residues" evidence="1">
    <location>
        <begin position="34"/>
        <end position="65"/>
    </location>
</feature>
<keyword evidence="3" id="KW-1185">Reference proteome</keyword>
<reference evidence="2 3" key="1">
    <citation type="journal article" date="2018" name="Front. Plant Sci.">
        <title>Red Clover (Trifolium pratense) and Zigzag Clover (T. medium) - A Picture of Genomic Similarities and Differences.</title>
        <authorList>
            <person name="Dluhosova J."/>
            <person name="Istvanek J."/>
            <person name="Nedelnik J."/>
            <person name="Repkova J."/>
        </authorList>
    </citation>
    <scope>NUCLEOTIDE SEQUENCE [LARGE SCALE GENOMIC DNA]</scope>
    <source>
        <strain evidence="3">cv. 10/8</strain>
        <tissue evidence="2">Leaf</tissue>
    </source>
</reference>
<protein>
    <submittedName>
        <fullName evidence="2">Uncharacterized protein</fullName>
    </submittedName>
</protein>
<accession>A0A392SL24</accession>
<evidence type="ECO:0000313" key="2">
    <source>
        <dbReference type="EMBL" id="MCI48904.1"/>
    </source>
</evidence>
<evidence type="ECO:0000313" key="3">
    <source>
        <dbReference type="Proteomes" id="UP000265520"/>
    </source>
</evidence>
<proteinExistence type="predicted"/>
<dbReference type="AlphaFoldDB" id="A0A392SL24"/>
<sequence length="65" mass="7443">MHSSNSATEVSFVLQEIMTEEAKYAGNYKKPNPYSYNSGWRDNPNPKWNQNAALGNQQTQQPRKP</sequence>
<dbReference type="EMBL" id="LXQA010393184">
    <property type="protein sequence ID" value="MCI48904.1"/>
    <property type="molecule type" value="Genomic_DNA"/>
</dbReference>
<feature type="non-terminal residue" evidence="2">
    <location>
        <position position="65"/>
    </location>
</feature>